<dbReference type="PRINTS" id="PR00081">
    <property type="entry name" value="GDHRDH"/>
</dbReference>
<protein>
    <submittedName>
        <fullName evidence="3">Short-chain dehydrogenase</fullName>
    </submittedName>
</protein>
<sequence>MGKLEGKSAVVAAGAKNLGGLISTTLASRGVNVAVHYNSASTEADADATVAAVQDAGVKAVKVQGDLTVPANVEKLFDAAVDAFGGVDIAINTVGKVLRKPIAETTEAEYDSMFDINAKAAYFFLQQAGRRLNDDGSIVTIVTALLAAYTDGYSTYAGSKSPVEHFTRAASKEFGVRGINVNNIAPGPMDTPFFYPQETPERVEFHKSQAMYNRLTDITDIAPLAVFLADEGHWINGQTLFANGGYTTR</sequence>
<dbReference type="Proteomes" id="UP000062255">
    <property type="component" value="Chromosome"/>
</dbReference>
<evidence type="ECO:0000256" key="2">
    <source>
        <dbReference type="ARBA" id="ARBA00023002"/>
    </source>
</evidence>
<proteinExistence type="inferred from homology"/>
<organism evidence="3 4">
    <name type="scientific">Mycolicibacterium goodii</name>
    <name type="common">Mycobacterium goodii</name>
    <dbReference type="NCBI Taxonomy" id="134601"/>
    <lineage>
        <taxon>Bacteria</taxon>
        <taxon>Bacillati</taxon>
        <taxon>Actinomycetota</taxon>
        <taxon>Actinomycetes</taxon>
        <taxon>Mycobacteriales</taxon>
        <taxon>Mycobacteriaceae</taxon>
        <taxon>Mycolicibacterium</taxon>
    </lineage>
</organism>
<evidence type="ECO:0000256" key="1">
    <source>
        <dbReference type="ARBA" id="ARBA00006484"/>
    </source>
</evidence>
<dbReference type="AlphaFoldDB" id="A0A0K0X857"/>
<dbReference type="InterPro" id="IPR036291">
    <property type="entry name" value="NAD(P)-bd_dom_sf"/>
</dbReference>
<evidence type="ECO:0000313" key="3">
    <source>
        <dbReference type="EMBL" id="AKS33551.1"/>
    </source>
</evidence>
<dbReference type="Gene3D" id="3.40.50.720">
    <property type="entry name" value="NAD(P)-binding Rossmann-like Domain"/>
    <property type="match status" value="1"/>
</dbReference>
<reference evidence="3 4" key="1">
    <citation type="submission" date="2015-07" db="EMBL/GenBank/DDBJ databases">
        <title>Complete genome sequence of Mycobacterium goodii X7B, a facultative thermophilic biodesulfurizing bacterium.</title>
        <authorList>
            <person name="Yu B."/>
            <person name="Li F."/>
            <person name="Xu P."/>
        </authorList>
    </citation>
    <scope>NUCLEOTIDE SEQUENCE [LARGE SCALE GENOMIC DNA]</scope>
    <source>
        <strain evidence="3 4">X7B</strain>
    </source>
</reference>
<dbReference type="STRING" id="134601.AFA91_18455"/>
<dbReference type="RefSeq" id="WP_049745978.1">
    <property type="nucleotide sequence ID" value="NZ_CP012150.1"/>
</dbReference>
<dbReference type="KEGG" id="mgo:AFA91_18455"/>
<dbReference type="NCBIfam" id="NF009385">
    <property type="entry name" value="PRK12744.1"/>
    <property type="match status" value="1"/>
</dbReference>
<gene>
    <name evidence="3" type="ORF">AFA91_18455</name>
</gene>
<dbReference type="PANTHER" id="PTHR48107:SF7">
    <property type="entry name" value="RE15974P"/>
    <property type="match status" value="1"/>
</dbReference>
<dbReference type="PANTHER" id="PTHR48107">
    <property type="entry name" value="NADPH-DEPENDENT ALDEHYDE REDUCTASE-LIKE PROTEIN, CHLOROPLASTIC-RELATED"/>
    <property type="match status" value="1"/>
</dbReference>
<dbReference type="EMBL" id="CP012150">
    <property type="protein sequence ID" value="AKS33551.1"/>
    <property type="molecule type" value="Genomic_DNA"/>
</dbReference>
<dbReference type="Pfam" id="PF13561">
    <property type="entry name" value="adh_short_C2"/>
    <property type="match status" value="1"/>
</dbReference>
<name>A0A0K0X857_MYCGD</name>
<keyword evidence="2" id="KW-0560">Oxidoreductase</keyword>
<comment type="similarity">
    <text evidence="1">Belongs to the short-chain dehydrogenases/reductases (SDR) family.</text>
</comment>
<dbReference type="OrthoDB" id="9803333at2"/>
<evidence type="ECO:0000313" key="4">
    <source>
        <dbReference type="Proteomes" id="UP000062255"/>
    </source>
</evidence>
<dbReference type="PATRIC" id="fig|134601.6.peg.3824"/>
<accession>A0A0K0X857</accession>
<dbReference type="InterPro" id="IPR002347">
    <property type="entry name" value="SDR_fam"/>
</dbReference>
<dbReference type="PRINTS" id="PR00080">
    <property type="entry name" value="SDRFAMILY"/>
</dbReference>
<dbReference type="GO" id="GO:0016614">
    <property type="term" value="F:oxidoreductase activity, acting on CH-OH group of donors"/>
    <property type="evidence" value="ECO:0007669"/>
    <property type="project" value="UniProtKB-ARBA"/>
</dbReference>
<dbReference type="SUPFAM" id="SSF51735">
    <property type="entry name" value="NAD(P)-binding Rossmann-fold domains"/>
    <property type="match status" value="1"/>
</dbReference>